<dbReference type="EMBL" id="JBEDNZ010000024">
    <property type="protein sequence ID" value="KAL0811498.1"/>
    <property type="molecule type" value="Genomic_DNA"/>
</dbReference>
<sequence length="416" mass="47993">MTSKTIEDIHVSMLNKLLSDSGLECIRSAPESLVTSSESGELEEQGASEVPEEVVPEEEAIEEEKEPIIEEIPEELPEIFPSPSLRYVLPDRIRKIEEHNKIHVLPEEFRTDIDPNAIPKISVTAPKKYIDILAEIVGCTKYKSSLAEYWFLDTLANLLRRAQEDDLSRPTQAVLILWFCEWMKEIQHFDAADRQRMLRRFQDNMLSAARFIAEEQRLPTPTEAGVYYKAPEELQEGHESKAAVPAESKHLVTFEGAAYECSLRDLTKIIHYIFDLFSTDYQYNLVRSIFTFTPEYVLIDAPFPIQNPKRLYAPLKIKPKKEKSPKKDAKPGKGKKKEVDTEEYLALLELIARDERQQDEQEEKDREDWNRRSHILPLNFATDDAFFDKYWPPPPPEPEPEPEPEPKGKGKGKGKK</sequence>
<gene>
    <name evidence="2" type="ORF">ABMA28_009892</name>
</gene>
<feature type="compositionally biased region" description="Acidic residues" evidence="1">
    <location>
        <begin position="40"/>
        <end position="64"/>
    </location>
</feature>
<proteinExistence type="predicted"/>
<organism evidence="2 3">
    <name type="scientific">Loxostege sticticalis</name>
    <name type="common">Beet webworm moth</name>
    <dbReference type="NCBI Taxonomy" id="481309"/>
    <lineage>
        <taxon>Eukaryota</taxon>
        <taxon>Metazoa</taxon>
        <taxon>Ecdysozoa</taxon>
        <taxon>Arthropoda</taxon>
        <taxon>Hexapoda</taxon>
        <taxon>Insecta</taxon>
        <taxon>Pterygota</taxon>
        <taxon>Neoptera</taxon>
        <taxon>Endopterygota</taxon>
        <taxon>Lepidoptera</taxon>
        <taxon>Glossata</taxon>
        <taxon>Ditrysia</taxon>
        <taxon>Pyraloidea</taxon>
        <taxon>Crambidae</taxon>
        <taxon>Pyraustinae</taxon>
        <taxon>Loxostege</taxon>
    </lineage>
</organism>
<feature type="compositionally biased region" description="Basic and acidic residues" evidence="1">
    <location>
        <begin position="352"/>
        <end position="371"/>
    </location>
</feature>
<evidence type="ECO:0000313" key="2">
    <source>
        <dbReference type="EMBL" id="KAL0811498.1"/>
    </source>
</evidence>
<name>A0ABD0SBS0_LOXSC</name>
<comment type="caution">
    <text evidence="2">The sequence shown here is derived from an EMBL/GenBank/DDBJ whole genome shotgun (WGS) entry which is preliminary data.</text>
</comment>
<dbReference type="AlphaFoldDB" id="A0ABD0SBS0"/>
<feature type="region of interest" description="Disordered" evidence="1">
    <location>
        <begin position="314"/>
        <end position="339"/>
    </location>
</feature>
<accession>A0ABD0SBS0</accession>
<reference evidence="2 3" key="1">
    <citation type="submission" date="2024-06" db="EMBL/GenBank/DDBJ databases">
        <title>A chromosome-level genome assembly of beet webworm, Loxostege sticticalis.</title>
        <authorList>
            <person name="Zhang Y."/>
        </authorList>
    </citation>
    <scope>NUCLEOTIDE SEQUENCE [LARGE SCALE GENOMIC DNA]</scope>
    <source>
        <strain evidence="2">AQ028</strain>
        <tissue evidence="2">Male pupae</tissue>
    </source>
</reference>
<evidence type="ECO:0000313" key="3">
    <source>
        <dbReference type="Proteomes" id="UP001549921"/>
    </source>
</evidence>
<protein>
    <submittedName>
        <fullName evidence="2">Uncharacterized protein</fullName>
    </submittedName>
</protein>
<dbReference type="Proteomes" id="UP001549921">
    <property type="component" value="Unassembled WGS sequence"/>
</dbReference>
<feature type="region of interest" description="Disordered" evidence="1">
    <location>
        <begin position="352"/>
        <end position="416"/>
    </location>
</feature>
<evidence type="ECO:0000256" key="1">
    <source>
        <dbReference type="SAM" id="MobiDB-lite"/>
    </source>
</evidence>
<feature type="region of interest" description="Disordered" evidence="1">
    <location>
        <begin position="31"/>
        <end position="64"/>
    </location>
</feature>